<gene>
    <name evidence="2" type="ORF">SAMN04488524_3600</name>
</gene>
<dbReference type="Proteomes" id="UP000192756">
    <property type="component" value="Unassembled WGS sequence"/>
</dbReference>
<accession>A0A1W2DDG7</accession>
<sequence length="338" mass="36640">MNSYNRRNFIRMAALAGTGFGVAGSFESLFAKSSILAGKRVGIIGLDTSHAVAFTKTLNAADAPAEYAGYKVVAAYPKGSNDIKTSVERIPGYTEDVKKLGVEIVGSIADLLKKTDVILLETNDGRLHLEQALQVFKARKPMFIDKPMAASLADTHAIFTAAKKYNSPVFSSSSLRYMDGISDVIEGKIGKVLGAETYSPAKYEKTHPDLFWYGIHGVEMLFAVMGPGCRTVTRVHTEDTDVVVGVWNDGRVGTFRGTRNGKSDYGARVFGEKKNVTLGEFKGYNPLLQQIVKFFETGQAPVRPEETIEIAAFMEAADESKVKGGCPVSMTGLLNKAK</sequence>
<organism evidence="2 3">
    <name type="scientific">Pedobacter africanus</name>
    <dbReference type="NCBI Taxonomy" id="151894"/>
    <lineage>
        <taxon>Bacteria</taxon>
        <taxon>Pseudomonadati</taxon>
        <taxon>Bacteroidota</taxon>
        <taxon>Sphingobacteriia</taxon>
        <taxon>Sphingobacteriales</taxon>
        <taxon>Sphingobacteriaceae</taxon>
        <taxon>Pedobacter</taxon>
    </lineage>
</organism>
<dbReference type="PANTHER" id="PTHR43818:SF9">
    <property type="entry name" value="HYPOTHETICAL OXIDOREDUCTASE"/>
    <property type="match status" value="1"/>
</dbReference>
<dbReference type="GO" id="GO:0000166">
    <property type="term" value="F:nucleotide binding"/>
    <property type="evidence" value="ECO:0007669"/>
    <property type="project" value="InterPro"/>
</dbReference>
<name>A0A1W2DDG7_9SPHI</name>
<reference evidence="3" key="1">
    <citation type="submission" date="2017-04" db="EMBL/GenBank/DDBJ databases">
        <authorList>
            <person name="Varghese N."/>
            <person name="Submissions S."/>
        </authorList>
    </citation>
    <scope>NUCLEOTIDE SEQUENCE [LARGE SCALE GENOMIC DNA]</scope>
    <source>
        <strain evidence="3">DSM 12126</strain>
    </source>
</reference>
<dbReference type="AlphaFoldDB" id="A0A1W2DDG7"/>
<dbReference type="Pfam" id="PF01408">
    <property type="entry name" value="GFO_IDH_MocA"/>
    <property type="match status" value="1"/>
</dbReference>
<feature type="domain" description="Gfo/Idh/MocA-like oxidoreductase N-terminal" evidence="1">
    <location>
        <begin position="40"/>
        <end position="169"/>
    </location>
</feature>
<dbReference type="STRING" id="151894.SAMN04488524_3600"/>
<protein>
    <submittedName>
        <fullName evidence="2">Predicted dehydrogenase</fullName>
    </submittedName>
</protein>
<dbReference type="InterPro" id="IPR036291">
    <property type="entry name" value="NAD(P)-bd_dom_sf"/>
</dbReference>
<keyword evidence="3" id="KW-1185">Reference proteome</keyword>
<dbReference type="InterPro" id="IPR000683">
    <property type="entry name" value="Gfo/Idh/MocA-like_OxRdtase_N"/>
</dbReference>
<evidence type="ECO:0000313" key="3">
    <source>
        <dbReference type="Proteomes" id="UP000192756"/>
    </source>
</evidence>
<dbReference type="PANTHER" id="PTHR43818">
    <property type="entry name" value="BCDNA.GH03377"/>
    <property type="match status" value="1"/>
</dbReference>
<evidence type="ECO:0000259" key="1">
    <source>
        <dbReference type="Pfam" id="PF01408"/>
    </source>
</evidence>
<dbReference type="PROSITE" id="PS51318">
    <property type="entry name" value="TAT"/>
    <property type="match status" value="1"/>
</dbReference>
<dbReference type="EMBL" id="FWXT01000003">
    <property type="protein sequence ID" value="SMC95126.1"/>
    <property type="molecule type" value="Genomic_DNA"/>
</dbReference>
<evidence type="ECO:0000313" key="2">
    <source>
        <dbReference type="EMBL" id="SMC95126.1"/>
    </source>
</evidence>
<dbReference type="SUPFAM" id="SSF51735">
    <property type="entry name" value="NAD(P)-binding Rossmann-fold domains"/>
    <property type="match status" value="1"/>
</dbReference>
<dbReference type="SUPFAM" id="SSF55347">
    <property type="entry name" value="Glyceraldehyde-3-phosphate dehydrogenase-like, C-terminal domain"/>
    <property type="match status" value="1"/>
</dbReference>
<dbReference type="Gene3D" id="3.30.360.10">
    <property type="entry name" value="Dihydrodipicolinate Reductase, domain 2"/>
    <property type="match status" value="1"/>
</dbReference>
<proteinExistence type="predicted"/>
<dbReference type="InterPro" id="IPR050463">
    <property type="entry name" value="Gfo/Idh/MocA_oxidrdct_glycsds"/>
</dbReference>
<dbReference type="InterPro" id="IPR006311">
    <property type="entry name" value="TAT_signal"/>
</dbReference>
<dbReference type="OrthoDB" id="1408251at2"/>
<dbReference type="Gene3D" id="3.40.50.720">
    <property type="entry name" value="NAD(P)-binding Rossmann-like Domain"/>
    <property type="match status" value="1"/>
</dbReference>